<organism evidence="2 3">
    <name type="scientific">Halanaerobium saccharolyticum</name>
    <dbReference type="NCBI Taxonomy" id="43595"/>
    <lineage>
        <taxon>Bacteria</taxon>
        <taxon>Bacillati</taxon>
        <taxon>Bacillota</taxon>
        <taxon>Clostridia</taxon>
        <taxon>Halanaerobiales</taxon>
        <taxon>Halanaerobiaceae</taxon>
        <taxon>Halanaerobium</taxon>
    </lineage>
</organism>
<dbReference type="Proteomes" id="UP000294697">
    <property type="component" value="Unassembled WGS sequence"/>
</dbReference>
<comment type="caution">
    <text evidence="2">The sequence shown here is derived from an EMBL/GenBank/DDBJ whole genome shotgun (WGS) entry which is preliminary data.</text>
</comment>
<protein>
    <recommendedName>
        <fullName evidence="4">LPP20 lipoprotein</fullName>
    </recommendedName>
</protein>
<feature type="signal peptide" evidence="1">
    <location>
        <begin position="1"/>
        <end position="24"/>
    </location>
</feature>
<dbReference type="EMBL" id="SODA01000002">
    <property type="protein sequence ID" value="TDW07251.1"/>
    <property type="molecule type" value="Genomic_DNA"/>
</dbReference>
<keyword evidence="1" id="KW-0732">Signal</keyword>
<name>A0A4R7ZAQ0_9FIRM</name>
<reference evidence="2 3" key="1">
    <citation type="submission" date="2019-03" db="EMBL/GenBank/DDBJ databases">
        <title>Subsurface microbial communities from deep shales in Ohio and West Virginia, USA.</title>
        <authorList>
            <person name="Wrighton K."/>
        </authorList>
    </citation>
    <scope>NUCLEOTIDE SEQUENCE [LARGE SCALE GENOMIC DNA]</scope>
    <source>
        <strain evidence="2 3">MSL9.2</strain>
    </source>
</reference>
<dbReference type="AlphaFoldDB" id="A0A4R7ZAQ0"/>
<dbReference type="RefSeq" id="WP_111572089.1">
    <property type="nucleotide sequence ID" value="NZ_QLME01000009.1"/>
</dbReference>
<evidence type="ECO:0000313" key="2">
    <source>
        <dbReference type="EMBL" id="TDW07251.1"/>
    </source>
</evidence>
<dbReference type="OrthoDB" id="9813452at2"/>
<sequence>MKKLLTAVLITAFFLLTISSAVSADEDLISNVMVKYFKGSVETTGMAVAPDNMSNAAQAKVLAREGAIVDARAKMLEYIKGVHITKDVTVVNAMANSKINQTLEGFIDGTYVVEGSEKWEEGIYQVTMRKDIDEFNRVFYEEQSTEFATEPAARETNYTGLVIDARNVNLNPQVMFRIEAENGTVVYDNTKALFEPAVDKGLVGFAPSIERASELPRVGETPLIVEAVEVNGEDGTVVVISNEDAVKINKELESTKVFRQANVVAVIDE</sequence>
<proteinExistence type="predicted"/>
<accession>A0A4R7ZAQ0</accession>
<evidence type="ECO:0008006" key="4">
    <source>
        <dbReference type="Google" id="ProtNLM"/>
    </source>
</evidence>
<gene>
    <name evidence="2" type="ORF">C8C77_10251</name>
</gene>
<evidence type="ECO:0000313" key="3">
    <source>
        <dbReference type="Proteomes" id="UP000294697"/>
    </source>
</evidence>
<evidence type="ECO:0000256" key="1">
    <source>
        <dbReference type="SAM" id="SignalP"/>
    </source>
</evidence>
<feature type="chain" id="PRO_5020620671" description="LPP20 lipoprotein" evidence="1">
    <location>
        <begin position="25"/>
        <end position="269"/>
    </location>
</feature>